<evidence type="ECO:0000313" key="2">
    <source>
        <dbReference type="EMBL" id="GLI32123.1"/>
    </source>
</evidence>
<sequence>MWWVPFPAFILPSGSDGKMPADQRRPALVAGAESGAERGSRQAARSVRRGAASAEEPVAGPAVRGPSEVPRWGTL</sequence>
<gene>
    <name evidence="2" type="ORF">BCONGLO52_29640</name>
</gene>
<accession>A0ABQ5RJS2</accession>
<dbReference type="Proteomes" id="UP001144451">
    <property type="component" value="Unassembled WGS sequence"/>
</dbReference>
<comment type="caution">
    <text evidence="2">The sequence shown here is derived from an EMBL/GenBank/DDBJ whole genome shotgun (WGS) entry which is preliminary data.</text>
</comment>
<feature type="compositionally biased region" description="Low complexity" evidence="1">
    <location>
        <begin position="41"/>
        <end position="54"/>
    </location>
</feature>
<organism evidence="2 3">
    <name type="scientific">Brachybacterium conglomeratum</name>
    <dbReference type="NCBI Taxonomy" id="47846"/>
    <lineage>
        <taxon>Bacteria</taxon>
        <taxon>Bacillati</taxon>
        <taxon>Actinomycetota</taxon>
        <taxon>Actinomycetes</taxon>
        <taxon>Micrococcales</taxon>
        <taxon>Dermabacteraceae</taxon>
        <taxon>Brachybacterium</taxon>
    </lineage>
</organism>
<dbReference type="EMBL" id="BSDQ01000001">
    <property type="protein sequence ID" value="GLI32123.1"/>
    <property type="molecule type" value="Genomic_DNA"/>
</dbReference>
<feature type="region of interest" description="Disordered" evidence="1">
    <location>
        <begin position="13"/>
        <end position="75"/>
    </location>
</feature>
<reference evidence="2" key="1">
    <citation type="submission" date="2022-12" db="EMBL/GenBank/DDBJ databases">
        <title>Reference genome sequencing for broad-spectrum identification of bacterial and archaeal isolates by mass spectrometry.</title>
        <authorList>
            <person name="Sekiguchi Y."/>
            <person name="Tourlousse D.M."/>
        </authorList>
    </citation>
    <scope>NUCLEOTIDE SEQUENCE</scope>
    <source>
        <strain evidence="2">5-2</strain>
    </source>
</reference>
<keyword evidence="3" id="KW-1185">Reference proteome</keyword>
<proteinExistence type="predicted"/>
<name>A0ABQ5RJS2_9MICO</name>
<protein>
    <submittedName>
        <fullName evidence="2">Uncharacterized protein</fullName>
    </submittedName>
</protein>
<evidence type="ECO:0000313" key="3">
    <source>
        <dbReference type="Proteomes" id="UP001144451"/>
    </source>
</evidence>
<evidence type="ECO:0000256" key="1">
    <source>
        <dbReference type="SAM" id="MobiDB-lite"/>
    </source>
</evidence>